<name>A0ABT0M686_9BACL</name>
<dbReference type="PROSITE" id="PS50995">
    <property type="entry name" value="HTH_MARR_2"/>
    <property type="match status" value="1"/>
</dbReference>
<dbReference type="Proteomes" id="UP001203004">
    <property type="component" value="Unassembled WGS sequence"/>
</dbReference>
<dbReference type="EMBL" id="JAMAST010000001">
    <property type="protein sequence ID" value="MCL1630361.1"/>
    <property type="molecule type" value="Genomic_DNA"/>
</dbReference>
<feature type="domain" description="HTH marR-type" evidence="8">
    <location>
        <begin position="8"/>
        <end position="138"/>
    </location>
</feature>
<evidence type="ECO:0000313" key="9">
    <source>
        <dbReference type="EMBL" id="MCL1630361.1"/>
    </source>
</evidence>
<keyword evidence="2" id="KW-0805">Transcription regulation</keyword>
<sequence length="151" mass="17408">MEQPFYLKDHLCFSIYACSRSISRMYQPLLNQLGLTYPQYLVLLVLWEKGECSVKQLGQMLDLDSGTLTPLLKRVESKGLILRNRSREDERKVTVRLTDQGSALQEKAQCIPDALLRSSGMLPEELQKLNQSMKLLNQHVSQYHKSIPQKE</sequence>
<evidence type="ECO:0000256" key="3">
    <source>
        <dbReference type="ARBA" id="ARBA00023125"/>
    </source>
</evidence>
<proteinExistence type="inferred from homology"/>
<dbReference type="InterPro" id="IPR036390">
    <property type="entry name" value="WH_DNA-bd_sf"/>
</dbReference>
<evidence type="ECO:0000256" key="6">
    <source>
        <dbReference type="ARBA" id="ARBA00047188"/>
    </source>
</evidence>
<evidence type="ECO:0000256" key="5">
    <source>
        <dbReference type="ARBA" id="ARBA00046337"/>
    </source>
</evidence>
<evidence type="ECO:0000313" key="10">
    <source>
        <dbReference type="Proteomes" id="UP001203004"/>
    </source>
</evidence>
<dbReference type="PANTHER" id="PTHR42756:SF1">
    <property type="entry name" value="TRANSCRIPTIONAL REPRESSOR OF EMRAB OPERON"/>
    <property type="match status" value="1"/>
</dbReference>
<protein>
    <recommendedName>
        <fullName evidence="6">HTH-type transcriptional regulator SarZ</fullName>
    </recommendedName>
    <alternativeName>
        <fullName evidence="7">Staphylococcal accessory regulator Z</fullName>
    </alternativeName>
</protein>
<gene>
    <name evidence="9" type="ORF">M3N64_00120</name>
</gene>
<dbReference type="PRINTS" id="PR00598">
    <property type="entry name" value="HTHMARR"/>
</dbReference>
<accession>A0ABT0M686</accession>
<dbReference type="PANTHER" id="PTHR42756">
    <property type="entry name" value="TRANSCRIPTIONAL REGULATOR, MARR"/>
    <property type="match status" value="1"/>
</dbReference>
<dbReference type="SUPFAM" id="SSF46785">
    <property type="entry name" value="Winged helix' DNA-binding domain"/>
    <property type="match status" value="1"/>
</dbReference>
<evidence type="ECO:0000256" key="7">
    <source>
        <dbReference type="ARBA" id="ARBA00047207"/>
    </source>
</evidence>
<comment type="similarity">
    <text evidence="5">Belongs to the SarZ family.</text>
</comment>
<keyword evidence="10" id="KW-1185">Reference proteome</keyword>
<keyword evidence="3" id="KW-0238">DNA-binding</keyword>
<reference evidence="9 10" key="1">
    <citation type="submission" date="2022-05" db="EMBL/GenBank/DDBJ databases">
        <title>Sporolactobacillus sp nov CPB3-1, isolated from tree bark (Mangifera indica L.).</title>
        <authorList>
            <person name="Phuengjayaem S."/>
            <person name="Tanasupawat S."/>
        </authorList>
    </citation>
    <scope>NUCLEOTIDE SEQUENCE [LARGE SCALE GENOMIC DNA]</scope>
    <source>
        <strain evidence="9 10">CPB3-1</strain>
    </source>
</reference>
<evidence type="ECO:0000259" key="8">
    <source>
        <dbReference type="PROSITE" id="PS50995"/>
    </source>
</evidence>
<keyword evidence="4" id="KW-0804">Transcription</keyword>
<comment type="subcellular location">
    <subcellularLocation>
        <location evidence="1">Cytoplasm</location>
    </subcellularLocation>
</comment>
<evidence type="ECO:0000256" key="2">
    <source>
        <dbReference type="ARBA" id="ARBA00023015"/>
    </source>
</evidence>
<dbReference type="InterPro" id="IPR055166">
    <property type="entry name" value="Transc_reg_Sar_Rot_HTH"/>
</dbReference>
<dbReference type="Gene3D" id="1.10.10.10">
    <property type="entry name" value="Winged helix-like DNA-binding domain superfamily/Winged helix DNA-binding domain"/>
    <property type="match status" value="1"/>
</dbReference>
<dbReference type="RefSeq" id="WP_249094372.1">
    <property type="nucleotide sequence ID" value="NZ_JAMAST010000001.1"/>
</dbReference>
<dbReference type="Pfam" id="PF22381">
    <property type="entry name" value="Staph_reg_Sar_Rot"/>
    <property type="match status" value="1"/>
</dbReference>
<comment type="caution">
    <text evidence="9">The sequence shown here is derived from an EMBL/GenBank/DDBJ whole genome shotgun (WGS) entry which is preliminary data.</text>
</comment>
<organism evidence="9 10">
    <name type="scientific">Sporolactobacillus mangiferae</name>
    <dbReference type="NCBI Taxonomy" id="2940498"/>
    <lineage>
        <taxon>Bacteria</taxon>
        <taxon>Bacillati</taxon>
        <taxon>Bacillota</taxon>
        <taxon>Bacilli</taxon>
        <taxon>Bacillales</taxon>
        <taxon>Sporolactobacillaceae</taxon>
        <taxon>Sporolactobacillus</taxon>
    </lineage>
</organism>
<evidence type="ECO:0000256" key="1">
    <source>
        <dbReference type="ARBA" id="ARBA00004496"/>
    </source>
</evidence>
<evidence type="ECO:0000256" key="4">
    <source>
        <dbReference type="ARBA" id="ARBA00023163"/>
    </source>
</evidence>
<dbReference type="SMART" id="SM00347">
    <property type="entry name" value="HTH_MARR"/>
    <property type="match status" value="1"/>
</dbReference>
<dbReference type="InterPro" id="IPR036388">
    <property type="entry name" value="WH-like_DNA-bd_sf"/>
</dbReference>
<dbReference type="InterPro" id="IPR000835">
    <property type="entry name" value="HTH_MarR-typ"/>
</dbReference>